<comment type="catalytic activity">
    <reaction evidence="7">
        <text>Hydrolysis of oligopeptides, with broad specificity. Gly or Ala commonly occur as P1 or P1' residues, but more distant residues are also important, as is shown by the fact that Z-Gly-Pro-Gly-|-Gly-Pro-Ala is cleaved, but not Z-(Gly)(5).</text>
        <dbReference type="EC" id="3.4.24.70"/>
    </reaction>
</comment>
<dbReference type="Pfam" id="PF19310">
    <property type="entry name" value="TOP_N"/>
    <property type="match status" value="1"/>
</dbReference>
<dbReference type="EMBL" id="CP002454">
    <property type="protein sequence ID" value="ADV67713.1"/>
    <property type="molecule type" value="Genomic_DNA"/>
</dbReference>
<organism evidence="12 13">
    <name type="scientific">Deinococcus maricopensis (strain DSM 21211 / LMG 22137 / NRRL B-23946 / LB-34)</name>
    <dbReference type="NCBI Taxonomy" id="709986"/>
    <lineage>
        <taxon>Bacteria</taxon>
        <taxon>Thermotogati</taxon>
        <taxon>Deinococcota</taxon>
        <taxon>Deinococci</taxon>
        <taxon>Deinococcales</taxon>
        <taxon>Deinococcaceae</taxon>
        <taxon>Deinococcus</taxon>
    </lineage>
</organism>
<dbReference type="Gene3D" id="3.40.390.10">
    <property type="entry name" value="Collagenase (Catalytic Domain)"/>
    <property type="match status" value="1"/>
</dbReference>
<evidence type="ECO:0000313" key="12">
    <source>
        <dbReference type="EMBL" id="ADV67713.1"/>
    </source>
</evidence>
<dbReference type="EC" id="3.4.24.70" evidence="8"/>
<evidence type="ECO:0000256" key="3">
    <source>
        <dbReference type="ARBA" id="ARBA00022723"/>
    </source>
</evidence>
<evidence type="ECO:0000256" key="6">
    <source>
        <dbReference type="ARBA" id="ARBA00023049"/>
    </source>
</evidence>
<dbReference type="Pfam" id="PF01432">
    <property type="entry name" value="Peptidase_M3"/>
    <property type="match status" value="1"/>
</dbReference>
<dbReference type="GO" id="GO:0005829">
    <property type="term" value="C:cytosol"/>
    <property type="evidence" value="ECO:0007669"/>
    <property type="project" value="UniProtKB-ARBA"/>
</dbReference>
<dbReference type="eggNOG" id="COG0339">
    <property type="taxonomic scope" value="Bacteria"/>
</dbReference>
<dbReference type="Proteomes" id="UP000008635">
    <property type="component" value="Chromosome"/>
</dbReference>
<evidence type="ECO:0000256" key="1">
    <source>
        <dbReference type="ARBA" id="ARBA00006040"/>
    </source>
</evidence>
<evidence type="ECO:0000259" key="11">
    <source>
        <dbReference type="Pfam" id="PF19310"/>
    </source>
</evidence>
<dbReference type="InterPro" id="IPR045090">
    <property type="entry name" value="Pept_M3A_M3B"/>
</dbReference>
<evidence type="ECO:0000256" key="4">
    <source>
        <dbReference type="ARBA" id="ARBA00022801"/>
    </source>
</evidence>
<feature type="domain" description="Oligopeptidase A N-terminal" evidence="11">
    <location>
        <begin position="38"/>
        <end position="158"/>
    </location>
</feature>
<dbReference type="STRING" id="709986.Deima_2070"/>
<gene>
    <name evidence="12" type="ordered locus">Deima_2070</name>
</gene>
<dbReference type="SUPFAM" id="SSF55486">
    <property type="entry name" value="Metalloproteases ('zincins'), catalytic domain"/>
    <property type="match status" value="1"/>
</dbReference>
<evidence type="ECO:0000256" key="5">
    <source>
        <dbReference type="ARBA" id="ARBA00022833"/>
    </source>
</evidence>
<accession>E8U9H4</accession>
<dbReference type="FunFam" id="3.40.390.10:FF:000009">
    <property type="entry name" value="Oligopeptidase A"/>
    <property type="match status" value="1"/>
</dbReference>
<keyword evidence="3 9" id="KW-0479">Metal-binding</keyword>
<dbReference type="GO" id="GO:0006508">
    <property type="term" value="P:proteolysis"/>
    <property type="evidence" value="ECO:0007669"/>
    <property type="project" value="UniProtKB-KW"/>
</dbReference>
<keyword evidence="4 9" id="KW-0378">Hydrolase</keyword>
<dbReference type="GO" id="GO:0004222">
    <property type="term" value="F:metalloendopeptidase activity"/>
    <property type="evidence" value="ECO:0007669"/>
    <property type="project" value="UniProtKB-EC"/>
</dbReference>
<dbReference type="HOGENOM" id="CLU_001805_4_0_0"/>
<dbReference type="InterPro" id="IPR034005">
    <property type="entry name" value="M3A_DCP"/>
</dbReference>
<sequence length="686" mass="77521">MTEPVNAAPGVDAENPLLNLGFRIPFDRIQPEHALPAMQTLIDAARTDLERLARAPERNFEGFLDDLDRHTLQIQTVATIVGHLNGVVSSDEWRAAEGDILPLYSAFFTDITLHEGLWQALKAYAETPEAQALTGERARFLKLTMDEFRRNGADLDDAGKARLKDINVRLAELTKRYAENVMDGVKAFELYVPTERLAGVPERVQAATRADAEANGHPGEHRLTLHMPTYLPVLTYADDRALREELTRAYNRTGIGEGRDNRDLLPEILQLRQERAQLLGYRDFADLVTEDRMAGSGERAKTFLQDLEARTRPAFERENAELEAYYRARAGADAPALQPWDVTYWAEKQRAELYDFDEEELRPYFQVDSVLSGMFEVARRVFGLEVTPADAPGWHPDVRYFDLKNSEGEHVASFYTDWFPRNNKRGGAWMNAFVTGGPSERGFEPHIGLMCGNMTPPSPDAPALLSHDEVQTVFHEFGHLLHHALSRVEVRSLSGTNVAWDFVELPSQIMENWTWDKQALDLFARHFETGDVIPQALYDKMLRARNYRAGNFAMRQYSFGTVDLALHTEYTPQHGDVVAYTYPILARFAPVPMLNDNAFIAQFSHLFANPVGYASGYYSYKWAEVLEADAFSRFEQEGVFNADTGRAFVDNVLSRGNGEDPGVLFRTFLGRDPDANALLRRSGLTE</sequence>
<comment type="similarity">
    <text evidence="1 9">Belongs to the peptidase M3 family.</text>
</comment>
<reference evidence="13" key="2">
    <citation type="submission" date="2011-01" db="EMBL/GenBank/DDBJ databases">
        <title>The complete genome of Deinococcus maricopensis DSM 21211.</title>
        <authorList>
            <consortium name="US DOE Joint Genome Institute (JGI-PGF)"/>
            <person name="Lucas S."/>
            <person name="Copeland A."/>
            <person name="Lapidus A."/>
            <person name="Goodwin L."/>
            <person name="Pitluck S."/>
            <person name="Kyrpides N."/>
            <person name="Mavromatis K."/>
            <person name="Pagani I."/>
            <person name="Ivanova N."/>
            <person name="Ovchinnikova G."/>
            <person name="Zeytun A."/>
            <person name="Detter J.C."/>
            <person name="Han C."/>
            <person name="Land M."/>
            <person name="Hauser L."/>
            <person name="Markowitz V."/>
            <person name="Cheng J.-F."/>
            <person name="Hugenholtz P."/>
            <person name="Woyke T."/>
            <person name="Wu D."/>
            <person name="Pukall R."/>
            <person name="Gehrich-Schroeter G."/>
            <person name="Brambilla E."/>
            <person name="Klenk H.-P."/>
            <person name="Eisen J.A."/>
        </authorList>
    </citation>
    <scope>NUCLEOTIDE SEQUENCE [LARGE SCALE GENOMIC DNA]</scope>
    <source>
        <strain evidence="13">DSM 21211 / LMG 22137 / NRRL B-23946 / LB-34</strain>
    </source>
</reference>
<evidence type="ECO:0000256" key="9">
    <source>
        <dbReference type="RuleBase" id="RU003435"/>
    </source>
</evidence>
<dbReference type="PANTHER" id="PTHR43660">
    <property type="entry name" value="DIPEPTIDYL CARBOXYPEPTIDASE"/>
    <property type="match status" value="1"/>
</dbReference>
<keyword evidence="13" id="KW-1185">Reference proteome</keyword>
<evidence type="ECO:0000256" key="2">
    <source>
        <dbReference type="ARBA" id="ARBA00022670"/>
    </source>
</evidence>
<dbReference type="Gene3D" id="1.10.1370.40">
    <property type="match status" value="1"/>
</dbReference>
<evidence type="ECO:0000256" key="8">
    <source>
        <dbReference type="ARBA" id="ARBA00026100"/>
    </source>
</evidence>
<reference evidence="12 13" key="1">
    <citation type="journal article" date="2011" name="Stand. Genomic Sci.">
        <title>Complete genome sequence of Deinococcus maricopensis type strain (LB-34).</title>
        <authorList>
            <person name="Pukall R."/>
            <person name="Zeytun A."/>
            <person name="Lucas S."/>
            <person name="Lapidus A."/>
            <person name="Hammon N."/>
            <person name="Deshpande S."/>
            <person name="Nolan M."/>
            <person name="Cheng J.F."/>
            <person name="Pitluck S."/>
            <person name="Liolios K."/>
            <person name="Pagani I."/>
            <person name="Mikhailova N."/>
            <person name="Ivanova N."/>
            <person name="Mavromatis K."/>
            <person name="Pati A."/>
            <person name="Tapia R."/>
            <person name="Han C."/>
            <person name="Goodwin L."/>
            <person name="Chen A."/>
            <person name="Palaniappan K."/>
            <person name="Land M."/>
            <person name="Hauser L."/>
            <person name="Chang Y.J."/>
            <person name="Jeffries C.D."/>
            <person name="Brambilla E.M."/>
            <person name="Rohde M."/>
            <person name="Goker M."/>
            <person name="Detter J.C."/>
            <person name="Woyke T."/>
            <person name="Bristow J."/>
            <person name="Eisen J.A."/>
            <person name="Markowitz V."/>
            <person name="Hugenholtz P."/>
            <person name="Kyrpides N.C."/>
            <person name="Klenk H.P."/>
        </authorList>
    </citation>
    <scope>NUCLEOTIDE SEQUENCE [LARGE SCALE GENOMIC DNA]</scope>
    <source>
        <strain evidence="13">DSM 21211 / LMG 22137 / NRRL B-23946 / LB-34</strain>
    </source>
</reference>
<dbReference type="OrthoDB" id="9773538at2"/>
<dbReference type="PANTHER" id="PTHR43660:SF1">
    <property type="entry name" value="DIPEPTIDYL CARBOXYPEPTIDASE"/>
    <property type="match status" value="1"/>
</dbReference>
<keyword evidence="2 9" id="KW-0645">Protease</keyword>
<dbReference type="InterPro" id="IPR045666">
    <property type="entry name" value="OpdA_N"/>
</dbReference>
<dbReference type="KEGG" id="dmr:Deima_2070"/>
<comment type="cofactor">
    <cofactor evidence="9">
        <name>Zn(2+)</name>
        <dbReference type="ChEBI" id="CHEBI:29105"/>
    </cofactor>
    <text evidence="9">Binds 1 zinc ion.</text>
</comment>
<dbReference type="RefSeq" id="WP_013557218.1">
    <property type="nucleotide sequence ID" value="NC_014958.1"/>
</dbReference>
<dbReference type="InterPro" id="IPR024079">
    <property type="entry name" value="MetalloPept_cat_dom_sf"/>
</dbReference>
<protein>
    <recommendedName>
        <fullName evidence="8">oligopeptidase A</fullName>
        <ecNumber evidence="8">3.4.24.70</ecNumber>
    </recommendedName>
</protein>
<name>E8U9H4_DEIML</name>
<feature type="domain" description="Peptidase M3A/M3B catalytic" evidence="10">
    <location>
        <begin position="233"/>
        <end position="683"/>
    </location>
</feature>
<evidence type="ECO:0000256" key="7">
    <source>
        <dbReference type="ARBA" id="ARBA00024603"/>
    </source>
</evidence>
<keyword evidence="5 9" id="KW-0862">Zinc</keyword>
<proteinExistence type="inferred from homology"/>
<dbReference type="InterPro" id="IPR001567">
    <property type="entry name" value="Pept_M3A_M3B_dom"/>
</dbReference>
<dbReference type="AlphaFoldDB" id="E8U9H4"/>
<evidence type="ECO:0000259" key="10">
    <source>
        <dbReference type="Pfam" id="PF01432"/>
    </source>
</evidence>
<dbReference type="Gene3D" id="1.10.1370.10">
    <property type="entry name" value="Neurolysin, domain 3"/>
    <property type="match status" value="1"/>
</dbReference>
<dbReference type="InterPro" id="IPR024077">
    <property type="entry name" value="Neurolysin/TOP_dom2"/>
</dbReference>
<dbReference type="GO" id="GO:0046872">
    <property type="term" value="F:metal ion binding"/>
    <property type="evidence" value="ECO:0007669"/>
    <property type="project" value="UniProtKB-UniRule"/>
</dbReference>
<evidence type="ECO:0000313" key="13">
    <source>
        <dbReference type="Proteomes" id="UP000008635"/>
    </source>
</evidence>
<keyword evidence="6 9" id="KW-0482">Metalloprotease</keyword>
<dbReference type="CDD" id="cd06456">
    <property type="entry name" value="M3A_DCP"/>
    <property type="match status" value="1"/>
</dbReference>